<dbReference type="EMBL" id="JBHRTR010000045">
    <property type="protein sequence ID" value="MFC3230388.1"/>
    <property type="molecule type" value="Genomic_DNA"/>
</dbReference>
<keyword evidence="2" id="KW-1185">Reference proteome</keyword>
<name>A0ABV7L6W0_9PROT</name>
<dbReference type="Proteomes" id="UP001595528">
    <property type="component" value="Unassembled WGS sequence"/>
</dbReference>
<accession>A0ABV7L6W0</accession>
<sequence>MNFLPPEREQTSDLAGTDALRLAFWNEAIAEDDGLCGFGGVIRFTIMARVWSTKQTQLTYEERLETDNRAEFLRSVVWLDRQLEHDIKELHKGAFKDCPSDAGKVPGLLRDLAERPGYEVMRRLYMHHIEWTTKPDKVVKELSLRELAKKTSPGGSDAKISWAPTARLVKGYDFLGMVRLRIDSPVDGESAGKVPAKNATILVSLTEEGLEVMDFVAERKLQMSEAFVAKGVERRTLYREAREKAGGRNLFRLRRLVGVGLSVVVFSTAALLANAGSDLTWSRSLVAELGIDAMHDPSRGVALPPDALIVANVAGVAEENAEKQPKIFS</sequence>
<reference evidence="2" key="1">
    <citation type="journal article" date="2019" name="Int. J. Syst. Evol. Microbiol.">
        <title>The Global Catalogue of Microorganisms (GCM) 10K type strain sequencing project: providing services to taxonomists for standard genome sequencing and annotation.</title>
        <authorList>
            <consortium name="The Broad Institute Genomics Platform"/>
            <consortium name="The Broad Institute Genome Sequencing Center for Infectious Disease"/>
            <person name="Wu L."/>
            <person name="Ma J."/>
        </authorList>
    </citation>
    <scope>NUCLEOTIDE SEQUENCE [LARGE SCALE GENOMIC DNA]</scope>
    <source>
        <strain evidence="2">KCTC 42964</strain>
    </source>
</reference>
<comment type="caution">
    <text evidence="1">The sequence shown here is derived from an EMBL/GenBank/DDBJ whole genome shotgun (WGS) entry which is preliminary data.</text>
</comment>
<proteinExistence type="predicted"/>
<evidence type="ECO:0000313" key="1">
    <source>
        <dbReference type="EMBL" id="MFC3230388.1"/>
    </source>
</evidence>
<gene>
    <name evidence="1" type="ORF">ACFOGJ_24275</name>
</gene>
<organism evidence="1 2">
    <name type="scientific">Marinibaculum pumilum</name>
    <dbReference type="NCBI Taxonomy" id="1766165"/>
    <lineage>
        <taxon>Bacteria</taxon>
        <taxon>Pseudomonadati</taxon>
        <taxon>Pseudomonadota</taxon>
        <taxon>Alphaproteobacteria</taxon>
        <taxon>Rhodospirillales</taxon>
        <taxon>Rhodospirillaceae</taxon>
        <taxon>Marinibaculum</taxon>
    </lineage>
</organism>
<evidence type="ECO:0000313" key="2">
    <source>
        <dbReference type="Proteomes" id="UP001595528"/>
    </source>
</evidence>
<protein>
    <submittedName>
        <fullName evidence="1">Uncharacterized protein</fullName>
    </submittedName>
</protein>
<dbReference type="RefSeq" id="WP_379905519.1">
    <property type="nucleotide sequence ID" value="NZ_JBHRTR010000045.1"/>
</dbReference>